<dbReference type="RefSeq" id="WP_066697797.1">
    <property type="nucleotide sequence ID" value="NZ_AP018664.1"/>
</dbReference>
<dbReference type="Pfam" id="PF10604">
    <property type="entry name" value="Polyketide_cyc2"/>
    <property type="match status" value="1"/>
</dbReference>
<evidence type="ECO:0000313" key="2">
    <source>
        <dbReference type="Proteomes" id="UP000279959"/>
    </source>
</evidence>
<gene>
    <name evidence="1" type="ORF">SAMIE_1005020</name>
</gene>
<dbReference type="EMBL" id="AP018664">
    <property type="protein sequence ID" value="BBD97001.1"/>
    <property type="molecule type" value="Genomic_DNA"/>
</dbReference>
<protein>
    <recommendedName>
        <fullName evidence="3">SRPBCC family protein</fullName>
    </recommendedName>
</protein>
<dbReference type="Proteomes" id="UP000279959">
    <property type="component" value="Chromosome"/>
</dbReference>
<dbReference type="SUPFAM" id="SSF55961">
    <property type="entry name" value="Bet v1-like"/>
    <property type="match status" value="1"/>
</dbReference>
<organism evidence="1 2">
    <name type="scientific">Sphingobium amiense</name>
    <dbReference type="NCBI Taxonomy" id="135719"/>
    <lineage>
        <taxon>Bacteria</taxon>
        <taxon>Pseudomonadati</taxon>
        <taxon>Pseudomonadota</taxon>
        <taxon>Alphaproteobacteria</taxon>
        <taxon>Sphingomonadales</taxon>
        <taxon>Sphingomonadaceae</taxon>
        <taxon>Sphingobium</taxon>
    </lineage>
</organism>
<dbReference type="InterPro" id="IPR023393">
    <property type="entry name" value="START-like_dom_sf"/>
</dbReference>
<keyword evidence="2" id="KW-1185">Reference proteome</keyword>
<evidence type="ECO:0000313" key="1">
    <source>
        <dbReference type="EMBL" id="BBD97001.1"/>
    </source>
</evidence>
<sequence>MAEHTSNTIDVAVVTCTVDIAMSVEDCWRCIRNFGDAGRFLNVPSQLISGDGGIGSVREIGDTILEAMVGQSDASYTYVQTEGPMAAYLYHGCVALSKRGPASCRLIYTITYNQASMSAATKEAERRRLSGRFQGAAEAMKRAVENDQRQ</sequence>
<reference evidence="1 2" key="1">
    <citation type="submission" date="2018-05" db="EMBL/GenBank/DDBJ databases">
        <title>Complete Genome Sequence of the Nonylphenol-Degrading Bacterium Sphingobium amiense DSM 16289T.</title>
        <authorList>
            <person name="Ootsuka M."/>
            <person name="Nishizawa T."/>
            <person name="Ohta H."/>
        </authorList>
    </citation>
    <scope>NUCLEOTIDE SEQUENCE [LARGE SCALE GENOMIC DNA]</scope>
    <source>
        <strain evidence="1 2">DSM 16289</strain>
    </source>
</reference>
<dbReference type="Gene3D" id="3.30.530.20">
    <property type="match status" value="1"/>
</dbReference>
<dbReference type="InterPro" id="IPR019587">
    <property type="entry name" value="Polyketide_cyclase/dehydratase"/>
</dbReference>
<dbReference type="KEGG" id="sami:SAMIE_1005020"/>
<evidence type="ECO:0008006" key="3">
    <source>
        <dbReference type="Google" id="ProtNLM"/>
    </source>
</evidence>
<proteinExistence type="predicted"/>
<dbReference type="AlphaFoldDB" id="A0A494VYP7"/>
<accession>A0A494VYP7</accession>
<name>A0A494VYP7_9SPHN</name>